<keyword evidence="3" id="KW-1185">Reference proteome</keyword>
<sequence length="267" mass="30428">MDLGKYLNHWVVVAWSAGPYGHVVDYGRIEVASDDLGVEQATMVALRQFRAMVLAGWPIGVVGGETLIPQLCFIDAGYMTDVVYAFNRESGNRFIPSVGRGASQQHQQWQNRETQTGSVVQHLGEGFHINWLPNANVYLAEVDADHWKTWVHQRLSTPTSRVGAITLFQASATEHLSFAKHLTAEVKTEEFISGKGMVTKWDRKRKQNHWFDALYNACAAGHYCGVRLVEEERRKVPVKPKPAPDPQRKPYIDVERWRANQRRFWGR</sequence>
<dbReference type="EMBL" id="CP036298">
    <property type="protein sequence ID" value="QDV25884.1"/>
    <property type="molecule type" value="Genomic_DNA"/>
</dbReference>
<dbReference type="Proteomes" id="UP000318017">
    <property type="component" value="Chromosome"/>
</dbReference>
<organism evidence="2 3">
    <name type="scientific">Aureliella helgolandensis</name>
    <dbReference type="NCBI Taxonomy" id="2527968"/>
    <lineage>
        <taxon>Bacteria</taxon>
        <taxon>Pseudomonadati</taxon>
        <taxon>Planctomycetota</taxon>
        <taxon>Planctomycetia</taxon>
        <taxon>Pirellulales</taxon>
        <taxon>Pirellulaceae</taxon>
        <taxon>Aureliella</taxon>
    </lineage>
</organism>
<dbReference type="AlphaFoldDB" id="A0A518GBC1"/>
<evidence type="ECO:0000259" key="1">
    <source>
        <dbReference type="Pfam" id="PF20454"/>
    </source>
</evidence>
<dbReference type="GO" id="GO:0004519">
    <property type="term" value="F:endonuclease activity"/>
    <property type="evidence" value="ECO:0007669"/>
    <property type="project" value="InterPro"/>
</dbReference>
<evidence type="ECO:0000313" key="3">
    <source>
        <dbReference type="Proteomes" id="UP000318017"/>
    </source>
</evidence>
<dbReference type="KEGG" id="ahel:Q31a_42120"/>
<accession>A0A518GBC1</accession>
<dbReference type="InterPro" id="IPR046454">
    <property type="entry name" value="GpA_endonuclease"/>
</dbReference>
<dbReference type="Pfam" id="PF20454">
    <property type="entry name" value="GpA_nuclease"/>
    <property type="match status" value="1"/>
</dbReference>
<feature type="domain" description="Terminase large subunit GpA endonuclease" evidence="1">
    <location>
        <begin position="10"/>
        <end position="227"/>
    </location>
</feature>
<proteinExistence type="predicted"/>
<name>A0A518GBC1_9BACT</name>
<gene>
    <name evidence="2" type="ORF">Q31a_42120</name>
</gene>
<protein>
    <submittedName>
        <fullName evidence="2">Phage terminase large subunit (GpA)</fullName>
    </submittedName>
</protein>
<reference evidence="2 3" key="1">
    <citation type="submission" date="2019-02" db="EMBL/GenBank/DDBJ databases">
        <title>Deep-cultivation of Planctomycetes and their phenomic and genomic characterization uncovers novel biology.</title>
        <authorList>
            <person name="Wiegand S."/>
            <person name="Jogler M."/>
            <person name="Boedeker C."/>
            <person name="Pinto D."/>
            <person name="Vollmers J."/>
            <person name="Rivas-Marin E."/>
            <person name="Kohn T."/>
            <person name="Peeters S.H."/>
            <person name="Heuer A."/>
            <person name="Rast P."/>
            <person name="Oberbeckmann S."/>
            <person name="Bunk B."/>
            <person name="Jeske O."/>
            <person name="Meyerdierks A."/>
            <person name="Storesund J.E."/>
            <person name="Kallscheuer N."/>
            <person name="Luecker S."/>
            <person name="Lage O.M."/>
            <person name="Pohl T."/>
            <person name="Merkel B.J."/>
            <person name="Hornburger P."/>
            <person name="Mueller R.-W."/>
            <person name="Bruemmer F."/>
            <person name="Labrenz M."/>
            <person name="Spormann A.M."/>
            <person name="Op den Camp H."/>
            <person name="Overmann J."/>
            <person name="Amann R."/>
            <person name="Jetten M.S.M."/>
            <person name="Mascher T."/>
            <person name="Medema M.H."/>
            <person name="Devos D.P."/>
            <person name="Kaster A.-K."/>
            <person name="Ovreas L."/>
            <person name="Rohde M."/>
            <person name="Galperin M.Y."/>
            <person name="Jogler C."/>
        </authorList>
    </citation>
    <scope>NUCLEOTIDE SEQUENCE [LARGE SCALE GENOMIC DNA]</scope>
    <source>
        <strain evidence="2 3">Q31a</strain>
    </source>
</reference>
<evidence type="ECO:0000313" key="2">
    <source>
        <dbReference type="EMBL" id="QDV25884.1"/>
    </source>
</evidence>